<protein>
    <submittedName>
        <fullName evidence="8">Nucleoside hydrolase</fullName>
    </submittedName>
</protein>
<reference evidence="8" key="1">
    <citation type="submission" date="2023-05" db="EMBL/GenBank/DDBJ databases">
        <title>Anaerotaeda fermentans gen. nov., sp. nov., a novel anaerobic planctomycete of the new family within the order Sedimentisphaerales isolated from Taman Peninsula, Russia.</title>
        <authorList>
            <person name="Khomyakova M.A."/>
            <person name="Merkel A.Y."/>
            <person name="Slobodkin A.I."/>
        </authorList>
    </citation>
    <scope>NUCLEOTIDE SEQUENCE</scope>
    <source>
        <strain evidence="8">M17dextr</strain>
    </source>
</reference>
<dbReference type="SUPFAM" id="SSF53590">
    <property type="entry name" value="Nucleoside hydrolase"/>
    <property type="match status" value="1"/>
</dbReference>
<keyword evidence="3 4" id="KW-0326">Glycosidase</keyword>
<dbReference type="Pfam" id="PF01156">
    <property type="entry name" value="IU_nuc_hydro"/>
    <property type="match status" value="1"/>
</dbReference>
<dbReference type="PANTHER" id="PTHR43264">
    <property type="match status" value="1"/>
</dbReference>
<dbReference type="InterPro" id="IPR017853">
    <property type="entry name" value="GH"/>
</dbReference>
<evidence type="ECO:0000256" key="1">
    <source>
        <dbReference type="ARBA" id="ARBA00008834"/>
    </source>
</evidence>
<name>A0AAW6TQU9_9BACT</name>
<dbReference type="Pfam" id="PF19815">
    <property type="entry name" value="DUF6298"/>
    <property type="match status" value="1"/>
</dbReference>
<feature type="domain" description="DUF6298" evidence="7">
    <location>
        <begin position="817"/>
        <end position="969"/>
    </location>
</feature>
<evidence type="ECO:0000313" key="9">
    <source>
        <dbReference type="Proteomes" id="UP001431776"/>
    </source>
</evidence>
<dbReference type="Pfam" id="PF00295">
    <property type="entry name" value="Glyco_hydro_28"/>
    <property type="match status" value="1"/>
</dbReference>
<dbReference type="GO" id="GO:0005975">
    <property type="term" value="P:carbohydrate metabolic process"/>
    <property type="evidence" value="ECO:0007669"/>
    <property type="project" value="InterPro"/>
</dbReference>
<dbReference type="InterPro" id="IPR001910">
    <property type="entry name" value="Inosine/uridine_hydrolase_dom"/>
</dbReference>
<dbReference type="InterPro" id="IPR000743">
    <property type="entry name" value="Glyco_hydro_28"/>
</dbReference>
<sequence>MRTATFLVVLVTMSSLCAGSPGIILDTDFRSDVDDVGTLALLNALADQGECTLLGVIASQTGPYVVGAINAVNTWYGRGDAPIGLSGVDDQRFDDYYAPVIGNPENYPSTQSNATAPDSTALYRRLLHAAADRSVIVVVIGGQTCIHRLLLSQADPEGDGSIGHTGRELIEAKVRKLVIMGGNFVDADHREHNIALDVQAAQTVAESWPTAIVYSGFEIGRPVMTGGALTDPQKNPVAKAYELFPAGGVGTIASSSSYDQTALYYAVRGTRAGDRTLWQLSEPGWVSFPDARTRFARSAWGRHRHLIRQAGDEEVAAVIEALMIQPPGHRRGPAPAVRSSASSEYVITAYGATPDDDAHDTAAIQAALDAAAGAGGGAVRIPRGRFVSGTIQLRDDVRLLFDEGAVLEGSADWRHYGSGRWHDALIVGENLRNVRVEGPGVIDGVACHNPKGEEGFRGPHAIRLNGCRDIAIRGLTITRAANYAILCLHCTGAELADLTIRGGHDGLHAQACADFRVRDCDVRTGDDCFAGCDNTDFEIVNCKINSSCNGFRLGCVNLAVRDCTFWGPGEYAHLISARGGTPRTNMLSAFVHFAPVDRRPRLPSDNWSIENCRMENIDVVYAYDFERGGWQTGQPAGRIRFRNVRAEKVARPLRVVGDADRQFDLTLDTVSIAMREDRADQEVLNLTRFGALRLRNVTLRNNGAGPVLRAKDGGLVQLAGVTILPENDEPYVFEEIDAIRTNETDRIQPCAANPYYWQYEGKPVLLLGGSWQDNLFNHPIGLERHLDLLQSVGGNYVRNVMSHRNEGNVFPYKQVDGKFDLDQWNDEYWRRFDNFLKLTHERDIIVQIEVFDRHDVSADHQTHGGWSKHPFNPANNITYTPEESGLPVDIGSNVGWTHPFFAIVPARQNNTVALRYLQAYVDKMLSVSLEYSNVLYCIQNESSQDLAFGDYWADHIHRRAREAGRPVYVTDMRNNWDITSSAHRHIYDNPDRFNFLDVSQNGWQSGQTHYDRLLHVRRYIAEDPRPINTTKIYNRDGDEESVARFFRIVFAGGASARFHRPHPLEGPGDHEKTSEYGLGLSPRAQAVIRSARMLTGVMDVFACEPRNDLLGEREENEAYCLARPGREYAVYFPDGGQVKLDVSAAQGALQVCWLDVPRSVWREPKTVVVGGSLDLQAPGNGHWAVLIQPQQ</sequence>
<evidence type="ECO:0000259" key="7">
    <source>
        <dbReference type="Pfam" id="PF19815"/>
    </source>
</evidence>
<dbReference type="GO" id="GO:0004650">
    <property type="term" value="F:polygalacturonase activity"/>
    <property type="evidence" value="ECO:0007669"/>
    <property type="project" value="InterPro"/>
</dbReference>
<gene>
    <name evidence="8" type="ORF">QJ522_03275</name>
</gene>
<dbReference type="Gene3D" id="3.20.20.80">
    <property type="entry name" value="Glycosidases"/>
    <property type="match status" value="1"/>
</dbReference>
<proteinExistence type="inferred from homology"/>
<dbReference type="GO" id="GO:0016799">
    <property type="term" value="F:hydrolase activity, hydrolyzing N-glycosyl compounds"/>
    <property type="evidence" value="ECO:0007669"/>
    <property type="project" value="InterPro"/>
</dbReference>
<dbReference type="PANTHER" id="PTHR43264:SF1">
    <property type="entry name" value="INOSINE_URIDINE-PREFERRING NUCLEOSIDE HYDROLASE DOMAIN-CONTAINING PROTEIN"/>
    <property type="match status" value="1"/>
</dbReference>
<dbReference type="RefSeq" id="WP_349243466.1">
    <property type="nucleotide sequence ID" value="NZ_JASCXX010000003.1"/>
</dbReference>
<comment type="caution">
    <text evidence="8">The sequence shown here is derived from an EMBL/GenBank/DDBJ whole genome shotgun (WGS) entry which is preliminary data.</text>
</comment>
<organism evidence="8 9">
    <name type="scientific">Anaerobaca lacustris</name>
    <dbReference type="NCBI Taxonomy" id="3044600"/>
    <lineage>
        <taxon>Bacteria</taxon>
        <taxon>Pseudomonadati</taxon>
        <taxon>Planctomycetota</taxon>
        <taxon>Phycisphaerae</taxon>
        <taxon>Sedimentisphaerales</taxon>
        <taxon>Anaerobacaceae</taxon>
        <taxon>Anaerobaca</taxon>
    </lineage>
</organism>
<evidence type="ECO:0000259" key="6">
    <source>
        <dbReference type="Pfam" id="PF01156"/>
    </source>
</evidence>
<evidence type="ECO:0000256" key="5">
    <source>
        <dbReference type="SAM" id="SignalP"/>
    </source>
</evidence>
<dbReference type="EMBL" id="JASCXX010000003">
    <property type="protein sequence ID" value="MDI6448056.1"/>
    <property type="molecule type" value="Genomic_DNA"/>
</dbReference>
<dbReference type="Proteomes" id="UP001431776">
    <property type="component" value="Unassembled WGS sequence"/>
</dbReference>
<keyword evidence="5" id="KW-0732">Signal</keyword>
<dbReference type="Gene3D" id="3.90.245.10">
    <property type="entry name" value="Ribonucleoside hydrolase-like"/>
    <property type="match status" value="1"/>
</dbReference>
<dbReference type="InterPro" id="IPR046265">
    <property type="entry name" value="DUF6298"/>
</dbReference>
<evidence type="ECO:0000256" key="3">
    <source>
        <dbReference type="ARBA" id="ARBA00023295"/>
    </source>
</evidence>
<comment type="similarity">
    <text evidence="1 4">Belongs to the glycosyl hydrolase 28 family.</text>
</comment>
<keyword evidence="9" id="KW-1185">Reference proteome</keyword>
<feature type="chain" id="PRO_5043734094" evidence="5">
    <location>
        <begin position="19"/>
        <end position="1191"/>
    </location>
</feature>
<keyword evidence="2 4" id="KW-0378">Hydrolase</keyword>
<evidence type="ECO:0000313" key="8">
    <source>
        <dbReference type="EMBL" id="MDI6448056.1"/>
    </source>
</evidence>
<evidence type="ECO:0000256" key="4">
    <source>
        <dbReference type="RuleBase" id="RU361169"/>
    </source>
</evidence>
<dbReference type="AlphaFoldDB" id="A0AAW6TQU9"/>
<feature type="domain" description="Inosine/uridine-preferring nucleoside hydrolase" evidence="6">
    <location>
        <begin position="23"/>
        <end position="221"/>
    </location>
</feature>
<dbReference type="SUPFAM" id="SSF51445">
    <property type="entry name" value="(Trans)glycosidases"/>
    <property type="match status" value="1"/>
</dbReference>
<accession>A0AAW6TQU9</accession>
<dbReference type="InterPro" id="IPR011050">
    <property type="entry name" value="Pectin_lyase_fold/virulence"/>
</dbReference>
<dbReference type="Gene3D" id="2.160.20.10">
    <property type="entry name" value="Single-stranded right-handed beta-helix, Pectin lyase-like"/>
    <property type="match status" value="1"/>
</dbReference>
<feature type="signal peptide" evidence="5">
    <location>
        <begin position="1"/>
        <end position="18"/>
    </location>
</feature>
<dbReference type="SUPFAM" id="SSF51126">
    <property type="entry name" value="Pectin lyase-like"/>
    <property type="match status" value="1"/>
</dbReference>
<evidence type="ECO:0000256" key="2">
    <source>
        <dbReference type="ARBA" id="ARBA00022801"/>
    </source>
</evidence>
<dbReference type="InterPro" id="IPR036452">
    <property type="entry name" value="Ribo_hydro-like"/>
</dbReference>
<dbReference type="InterPro" id="IPR012334">
    <property type="entry name" value="Pectin_lyas_fold"/>
</dbReference>